<sequence>MNPDMQIVEDDVTNWEGKISLFYPVITRGCERQQLRAIYEFARLSKLAPDSALYSVVPALVVHLGSSHPSIREATAFALCRLARRAGAPFCPIIGQHGAISIILGLLPESSDRFRRSLLRLLSALVAFYGPNRITLAQNNGLDVVLELITSCSDDTRKPLLEILSAMAMLREVRRLVINAGALSFLIEAISLGRMISRIQAAHAIGLLGVSKRVRCMLADSGAALALLQLIREGNQSAKITAGNALGIISSHVDCIRPVAEAGAIPLYIELLEGPDPLGREIAEDVFCILAVAEENAVLIAEQLVRVLRGSDEEAKSGAVDVFWDIAGYKHSFPVVRDSGAIPLLIEILRNGNVDIRVKVVGTIAQLSYEEANRRALAEAGGIPLLIDLFNGASEELRDYATEALMNFGEDPTFRDLVNEANDMNFPAFVDASGRRNHISTSNEDMPSSMRRLSIEQLTSDPDFS</sequence>
<dbReference type="PANTHER" id="PTHR46241">
    <property type="entry name" value="ARMADILLO REPEAT-CONTAINING PROTEIN 4 ARMC4"/>
    <property type="match status" value="1"/>
</dbReference>
<dbReference type="InterPro" id="IPR000357">
    <property type="entry name" value="HEAT"/>
</dbReference>
<feature type="repeat" description="ARM" evidence="2">
    <location>
        <begin position="340"/>
        <end position="382"/>
    </location>
</feature>
<evidence type="ECO:0000313" key="3">
    <source>
        <dbReference type="EMBL" id="KAI0516438.1"/>
    </source>
</evidence>
<dbReference type="SMR" id="A0A8T3BPU9"/>
<dbReference type="InterPro" id="IPR000225">
    <property type="entry name" value="Armadillo"/>
</dbReference>
<dbReference type="Gene3D" id="1.25.10.10">
    <property type="entry name" value="Leucine-rich Repeat Variant"/>
    <property type="match status" value="3"/>
</dbReference>
<evidence type="ECO:0008006" key="5">
    <source>
        <dbReference type="Google" id="ProtNLM"/>
    </source>
</evidence>
<dbReference type="PROSITE" id="PS50176">
    <property type="entry name" value="ARM_REPEAT"/>
    <property type="match status" value="1"/>
</dbReference>
<evidence type="ECO:0000256" key="1">
    <source>
        <dbReference type="ARBA" id="ARBA00022737"/>
    </source>
</evidence>
<dbReference type="PANTHER" id="PTHR46241:SF1">
    <property type="entry name" value="OUTER DYNEIN ARM-DOCKING COMPLEX SUBUNIT 2"/>
    <property type="match status" value="1"/>
</dbReference>
<protein>
    <recommendedName>
        <fullName evidence="5">U-box domain-containing protein 4</fullName>
    </recommendedName>
</protein>
<dbReference type="Pfam" id="PF02985">
    <property type="entry name" value="HEAT"/>
    <property type="match status" value="1"/>
</dbReference>
<dbReference type="EMBL" id="JAGYWB010000007">
    <property type="protein sequence ID" value="KAI0516438.1"/>
    <property type="molecule type" value="Genomic_DNA"/>
</dbReference>
<evidence type="ECO:0000313" key="4">
    <source>
        <dbReference type="Proteomes" id="UP000829196"/>
    </source>
</evidence>
<comment type="caution">
    <text evidence="3">The sequence shown here is derived from an EMBL/GenBank/DDBJ whole genome shotgun (WGS) entry which is preliminary data.</text>
</comment>
<dbReference type="Proteomes" id="UP000829196">
    <property type="component" value="Unassembled WGS sequence"/>
</dbReference>
<proteinExistence type="predicted"/>
<evidence type="ECO:0000256" key="2">
    <source>
        <dbReference type="PROSITE-ProRule" id="PRU00259"/>
    </source>
</evidence>
<reference evidence="3" key="1">
    <citation type="journal article" date="2022" name="Front. Genet.">
        <title>Chromosome-Scale Assembly of the Dendrobium nobile Genome Provides Insights Into the Molecular Mechanism of the Biosynthesis of the Medicinal Active Ingredient of Dendrobium.</title>
        <authorList>
            <person name="Xu Q."/>
            <person name="Niu S.-C."/>
            <person name="Li K.-L."/>
            <person name="Zheng P.-J."/>
            <person name="Zhang X.-J."/>
            <person name="Jia Y."/>
            <person name="Liu Y."/>
            <person name="Niu Y.-X."/>
            <person name="Yu L.-H."/>
            <person name="Chen D.-F."/>
            <person name="Zhang G.-Q."/>
        </authorList>
    </citation>
    <scope>NUCLEOTIDE SEQUENCE</scope>
    <source>
        <tissue evidence="3">Leaf</tissue>
    </source>
</reference>
<name>A0A8T3BPU9_DENNO</name>
<organism evidence="3 4">
    <name type="scientific">Dendrobium nobile</name>
    <name type="common">Orchid</name>
    <dbReference type="NCBI Taxonomy" id="94219"/>
    <lineage>
        <taxon>Eukaryota</taxon>
        <taxon>Viridiplantae</taxon>
        <taxon>Streptophyta</taxon>
        <taxon>Embryophyta</taxon>
        <taxon>Tracheophyta</taxon>
        <taxon>Spermatophyta</taxon>
        <taxon>Magnoliopsida</taxon>
        <taxon>Liliopsida</taxon>
        <taxon>Asparagales</taxon>
        <taxon>Orchidaceae</taxon>
        <taxon>Epidendroideae</taxon>
        <taxon>Malaxideae</taxon>
        <taxon>Dendrobiinae</taxon>
        <taxon>Dendrobium</taxon>
    </lineage>
</organism>
<keyword evidence="1" id="KW-0677">Repeat</keyword>
<gene>
    <name evidence="3" type="ORF">KFK09_009113</name>
</gene>
<keyword evidence="4" id="KW-1185">Reference proteome</keyword>
<accession>A0A8T3BPU9</accession>
<dbReference type="SMART" id="SM00185">
    <property type="entry name" value="ARM"/>
    <property type="match status" value="9"/>
</dbReference>
<dbReference type="AlphaFoldDB" id="A0A8T3BPU9"/>
<dbReference type="InterPro" id="IPR016024">
    <property type="entry name" value="ARM-type_fold"/>
</dbReference>
<dbReference type="SUPFAM" id="SSF48371">
    <property type="entry name" value="ARM repeat"/>
    <property type="match status" value="2"/>
</dbReference>
<dbReference type="InterPro" id="IPR011989">
    <property type="entry name" value="ARM-like"/>
</dbReference>
<dbReference type="OrthoDB" id="409644at2759"/>